<organism evidence="1 2">
    <name type="scientific">Salinisphaera orenii MK-B5</name>
    <dbReference type="NCBI Taxonomy" id="856730"/>
    <lineage>
        <taxon>Bacteria</taxon>
        <taxon>Pseudomonadati</taxon>
        <taxon>Pseudomonadota</taxon>
        <taxon>Gammaproteobacteria</taxon>
        <taxon>Salinisphaerales</taxon>
        <taxon>Salinisphaeraceae</taxon>
        <taxon>Salinisphaera</taxon>
    </lineage>
</organism>
<proteinExistence type="predicted"/>
<sequence length="331" mass="34668">MLAGAGLAAGCASGPDERVAADDGRMALADSDAAFGYESTDWETPFWERWIARARSDAAEADEQTAASQRSARRGAATVAAASSDSSHAIDAAAATGMQPRIGVYIAPESRGSLAAYRLINALDRRAADHGIALVKPGELDDAVAGTDACPADTAQECPKLLSIFPGVRLLVVLDPGQSRAGSASVETRMLDTDFGVEYDTSSTTLEFDRADADEAGAPGSDVAVWSEHLLDLAADRLAIAPWFTHTFALTEDEDMYVSAGRESGLTVGDTLIVHGEGSVVRAPGGRPVAWNPGAEDGRVRVTQLVGRNVAVVEHVSGRRPDPRDRLTLAP</sequence>
<comment type="caution">
    <text evidence="1">The sequence shown here is derived from an EMBL/GenBank/DDBJ whole genome shotgun (WGS) entry which is preliminary data.</text>
</comment>
<dbReference type="Proteomes" id="UP000283993">
    <property type="component" value="Unassembled WGS sequence"/>
</dbReference>
<protein>
    <submittedName>
        <fullName evidence="1">Uncharacterized protein</fullName>
    </submittedName>
</protein>
<dbReference type="AlphaFoldDB" id="A0A423PY18"/>
<name>A0A423PY18_9GAMM</name>
<gene>
    <name evidence="1" type="ORF">SAOR_01300</name>
</gene>
<keyword evidence="2" id="KW-1185">Reference proteome</keyword>
<dbReference type="EMBL" id="AYKH01000001">
    <property type="protein sequence ID" value="ROO30480.1"/>
    <property type="molecule type" value="Genomic_DNA"/>
</dbReference>
<evidence type="ECO:0000313" key="1">
    <source>
        <dbReference type="EMBL" id="ROO30480.1"/>
    </source>
</evidence>
<accession>A0A423PY18</accession>
<evidence type="ECO:0000313" key="2">
    <source>
        <dbReference type="Proteomes" id="UP000283993"/>
    </source>
</evidence>
<reference evidence="1 2" key="1">
    <citation type="submission" date="2013-10" db="EMBL/GenBank/DDBJ databases">
        <title>Salinisphaera orenii MK-B5 Genome Sequencing.</title>
        <authorList>
            <person name="Lai Q."/>
            <person name="Li C."/>
            <person name="Shao Z."/>
        </authorList>
    </citation>
    <scope>NUCLEOTIDE SEQUENCE [LARGE SCALE GENOMIC DNA]</scope>
    <source>
        <strain evidence="1 2">MK-B5</strain>
    </source>
</reference>